<feature type="transmembrane region" description="Helical" evidence="5">
    <location>
        <begin position="58"/>
        <end position="81"/>
    </location>
</feature>
<dbReference type="Pfam" id="PF00324">
    <property type="entry name" value="AA_permease"/>
    <property type="match status" value="1"/>
</dbReference>
<dbReference type="InterPro" id="IPR004841">
    <property type="entry name" value="AA-permease/SLC12A_dom"/>
</dbReference>
<dbReference type="PANTHER" id="PTHR11827">
    <property type="entry name" value="SOLUTE CARRIER FAMILY 12, CATION COTRANSPORTERS"/>
    <property type="match status" value="1"/>
</dbReference>
<evidence type="ECO:0000256" key="1">
    <source>
        <dbReference type="ARBA" id="ARBA00004141"/>
    </source>
</evidence>
<evidence type="ECO:0000313" key="7">
    <source>
        <dbReference type="EMBL" id="KAF6351660.1"/>
    </source>
</evidence>
<comment type="caution">
    <text evidence="7">The sequence shown here is derived from an EMBL/GenBank/DDBJ whole genome shotgun (WGS) entry which is preliminary data.</text>
</comment>
<organism evidence="7 8">
    <name type="scientific">Rhinolophus ferrumequinum</name>
    <name type="common">Greater horseshoe bat</name>
    <dbReference type="NCBI Taxonomy" id="59479"/>
    <lineage>
        <taxon>Eukaryota</taxon>
        <taxon>Metazoa</taxon>
        <taxon>Chordata</taxon>
        <taxon>Craniata</taxon>
        <taxon>Vertebrata</taxon>
        <taxon>Euteleostomi</taxon>
        <taxon>Mammalia</taxon>
        <taxon>Eutheria</taxon>
        <taxon>Laurasiatheria</taxon>
        <taxon>Chiroptera</taxon>
        <taxon>Yinpterochiroptera</taxon>
        <taxon>Rhinolophoidea</taxon>
        <taxon>Rhinolophidae</taxon>
        <taxon>Rhinolophinae</taxon>
        <taxon>Rhinolophus</taxon>
    </lineage>
</organism>
<dbReference type="GO" id="GO:0006884">
    <property type="term" value="P:cell volume homeostasis"/>
    <property type="evidence" value="ECO:0007669"/>
    <property type="project" value="TreeGrafter"/>
</dbReference>
<feature type="domain" description="Amino acid permease/ SLC12A" evidence="6">
    <location>
        <begin position="32"/>
        <end position="99"/>
    </location>
</feature>
<evidence type="ECO:0000259" key="6">
    <source>
        <dbReference type="Pfam" id="PF00324"/>
    </source>
</evidence>
<keyword evidence="4 5" id="KW-0472">Membrane</keyword>
<evidence type="ECO:0000256" key="5">
    <source>
        <dbReference type="SAM" id="Phobius"/>
    </source>
</evidence>
<evidence type="ECO:0000256" key="2">
    <source>
        <dbReference type="ARBA" id="ARBA00022692"/>
    </source>
</evidence>
<dbReference type="EMBL" id="JACAGC010000008">
    <property type="protein sequence ID" value="KAF6351660.1"/>
    <property type="molecule type" value="Genomic_DNA"/>
</dbReference>
<protein>
    <recommendedName>
        <fullName evidence="6">Amino acid permease/ SLC12A domain-containing protein</fullName>
    </recommendedName>
</protein>
<dbReference type="GO" id="GO:1990573">
    <property type="term" value="P:potassium ion import across plasma membrane"/>
    <property type="evidence" value="ECO:0007669"/>
    <property type="project" value="TreeGrafter"/>
</dbReference>
<dbReference type="GO" id="GO:0008511">
    <property type="term" value="F:sodium:potassium:chloride symporter activity"/>
    <property type="evidence" value="ECO:0007669"/>
    <property type="project" value="TreeGrafter"/>
</dbReference>
<dbReference type="InterPro" id="IPR004842">
    <property type="entry name" value="SLC12A_fam"/>
</dbReference>
<evidence type="ECO:0000313" key="8">
    <source>
        <dbReference type="Proteomes" id="UP000585614"/>
    </source>
</evidence>
<dbReference type="GO" id="GO:0055064">
    <property type="term" value="P:chloride ion homeostasis"/>
    <property type="evidence" value="ECO:0007669"/>
    <property type="project" value="TreeGrafter"/>
</dbReference>
<dbReference type="GO" id="GO:0016324">
    <property type="term" value="C:apical plasma membrane"/>
    <property type="evidence" value="ECO:0007669"/>
    <property type="project" value="TreeGrafter"/>
</dbReference>
<dbReference type="GO" id="GO:0055078">
    <property type="term" value="P:sodium ion homeostasis"/>
    <property type="evidence" value="ECO:0007669"/>
    <property type="project" value="TreeGrafter"/>
</dbReference>
<evidence type="ECO:0000256" key="3">
    <source>
        <dbReference type="ARBA" id="ARBA00022989"/>
    </source>
</evidence>
<dbReference type="PANTHER" id="PTHR11827:SF101">
    <property type="entry name" value="SOLUTE CARRIER FAMILY 12 MEMBER 3"/>
    <property type="match status" value="1"/>
</dbReference>
<keyword evidence="3 5" id="KW-1133">Transmembrane helix</keyword>
<dbReference type="Proteomes" id="UP000585614">
    <property type="component" value="Unassembled WGS sequence"/>
</dbReference>
<comment type="subcellular location">
    <subcellularLocation>
        <location evidence="1">Membrane</location>
        <topology evidence="1">Multi-pass membrane protein</topology>
    </subcellularLocation>
</comment>
<sequence length="156" mass="17035">MTVDFSVYSKAETLGANNTDVKRQHNPGESRLCQDKLHPVIGFSGKGYGKNNESLRGYLFTFLIAVGFTLIAGLNTIAPIISNFFLCSDALINSGCFHAPLGSRLASMGRCELGSSVHLNTYHKALSHAVSLTTVQNHIKNFFTVKNLKEQVSDKL</sequence>
<dbReference type="GO" id="GO:0055075">
    <property type="term" value="P:potassium ion homeostasis"/>
    <property type="evidence" value="ECO:0007669"/>
    <property type="project" value="TreeGrafter"/>
</dbReference>
<reference evidence="7 8" key="1">
    <citation type="journal article" date="2020" name="Nature">
        <title>Six reference-quality genomes reveal evolution of bat adaptations.</title>
        <authorList>
            <person name="Jebb D."/>
            <person name="Huang Z."/>
            <person name="Pippel M."/>
            <person name="Hughes G.M."/>
            <person name="Lavrichenko K."/>
            <person name="Devanna P."/>
            <person name="Winkler S."/>
            <person name="Jermiin L.S."/>
            <person name="Skirmuntt E.C."/>
            <person name="Katzourakis A."/>
            <person name="Burkitt-Gray L."/>
            <person name="Ray D.A."/>
            <person name="Sullivan K.A.M."/>
            <person name="Roscito J.G."/>
            <person name="Kirilenko B.M."/>
            <person name="Davalos L.M."/>
            <person name="Corthals A.P."/>
            <person name="Power M.L."/>
            <person name="Jones G."/>
            <person name="Ransome R.D."/>
            <person name="Dechmann D.K.N."/>
            <person name="Locatelli A.G."/>
            <person name="Puechmaille S.J."/>
            <person name="Fedrigo O."/>
            <person name="Jarvis E.D."/>
            <person name="Hiller M."/>
            <person name="Vernes S.C."/>
            <person name="Myers E.W."/>
            <person name="Teeling E.C."/>
        </authorList>
    </citation>
    <scope>NUCLEOTIDE SEQUENCE [LARGE SCALE GENOMIC DNA]</scope>
    <source>
        <strain evidence="7">MRhiFer1</strain>
        <tissue evidence="7">Lung</tissue>
    </source>
</reference>
<evidence type="ECO:0000256" key="4">
    <source>
        <dbReference type="ARBA" id="ARBA00023136"/>
    </source>
</evidence>
<accession>A0A7J7XQX2</accession>
<proteinExistence type="predicted"/>
<gene>
    <name evidence="7" type="ORF">mRhiFer1_010164</name>
</gene>
<name>A0A7J7XQX2_RHIFE</name>
<keyword evidence="2 5" id="KW-0812">Transmembrane</keyword>
<dbReference type="AlphaFoldDB" id="A0A7J7XQX2"/>